<feature type="domain" description="Response regulatory" evidence="3">
    <location>
        <begin position="6"/>
        <end position="120"/>
    </location>
</feature>
<keyword evidence="5" id="KW-1185">Reference proteome</keyword>
<dbReference type="SMART" id="SM00448">
    <property type="entry name" value="REC"/>
    <property type="match status" value="1"/>
</dbReference>
<dbReference type="InParanoid" id="D6Z0E4"/>
<dbReference type="PROSITE" id="PS50110">
    <property type="entry name" value="RESPONSE_REGULATORY"/>
    <property type="match status" value="1"/>
</dbReference>
<dbReference type="Pfam" id="PF00072">
    <property type="entry name" value="Response_reg"/>
    <property type="match status" value="1"/>
</dbReference>
<gene>
    <name evidence="4" type="ordered locus">DaAHT2_2513</name>
</gene>
<dbReference type="AlphaFoldDB" id="D6Z0E4"/>
<dbReference type="HOGENOM" id="CLU_000445_69_8_7"/>
<dbReference type="InterPro" id="IPR001789">
    <property type="entry name" value="Sig_transdc_resp-reg_receiver"/>
</dbReference>
<dbReference type="RefSeq" id="WP_013164687.1">
    <property type="nucleotide sequence ID" value="NC_014216.1"/>
</dbReference>
<evidence type="ECO:0000259" key="3">
    <source>
        <dbReference type="PROSITE" id="PS50110"/>
    </source>
</evidence>
<dbReference type="InterPro" id="IPR050595">
    <property type="entry name" value="Bact_response_regulator"/>
</dbReference>
<keyword evidence="1 2" id="KW-0597">Phosphoprotein</keyword>
<accession>D6Z0E4</accession>
<sequence>MFEPLQLLIVDDEPDFREALAQRLRFRGFGVRTAAGCHQALAALAEQPVEVVILDVMLPDVDGLDCLVRIKKRWPNTGVIMLSGHASISAGMQGIAAGASEYCLKPVELGELVEKIHIAHAEARARG</sequence>
<dbReference type="InterPro" id="IPR011006">
    <property type="entry name" value="CheY-like_superfamily"/>
</dbReference>
<dbReference type="Proteomes" id="UP000001508">
    <property type="component" value="Chromosome"/>
</dbReference>
<evidence type="ECO:0000256" key="2">
    <source>
        <dbReference type="PROSITE-ProRule" id="PRU00169"/>
    </source>
</evidence>
<evidence type="ECO:0000313" key="4">
    <source>
        <dbReference type="EMBL" id="ADH87177.1"/>
    </source>
</evidence>
<dbReference type="SUPFAM" id="SSF52172">
    <property type="entry name" value="CheY-like"/>
    <property type="match status" value="1"/>
</dbReference>
<feature type="modified residue" description="4-aspartylphosphate" evidence="2">
    <location>
        <position position="55"/>
    </location>
</feature>
<dbReference type="GO" id="GO:0000160">
    <property type="term" value="P:phosphorelay signal transduction system"/>
    <property type="evidence" value="ECO:0007669"/>
    <property type="project" value="InterPro"/>
</dbReference>
<proteinExistence type="predicted"/>
<dbReference type="eggNOG" id="COG0745">
    <property type="taxonomic scope" value="Bacteria"/>
</dbReference>
<name>D6Z0E4_DESAT</name>
<reference evidence="5" key="1">
    <citation type="submission" date="2010-02" db="EMBL/GenBank/DDBJ databases">
        <title>Complete sequence of Desulfurivibrio alkaliphilus AHT2.</title>
        <authorList>
            <consortium name="US DOE Joint Genome Institute"/>
            <person name="Pitluck S."/>
            <person name="Chertkov O."/>
            <person name="Detter J.C."/>
            <person name="Han C."/>
            <person name="Tapia R."/>
            <person name="Larimer F."/>
            <person name="Land M."/>
            <person name="Hauser L."/>
            <person name="Kyrpides N."/>
            <person name="Mikhailova N."/>
            <person name="Sorokin D.Y."/>
            <person name="Muyzer G."/>
            <person name="Woyke T."/>
        </authorList>
    </citation>
    <scope>NUCLEOTIDE SEQUENCE [LARGE SCALE GENOMIC DNA]</scope>
    <source>
        <strain evidence="5">DSM 19089 / UNIQEM U267 / AHT2</strain>
    </source>
</reference>
<evidence type="ECO:0000256" key="1">
    <source>
        <dbReference type="ARBA" id="ARBA00022553"/>
    </source>
</evidence>
<organism evidence="4 5">
    <name type="scientific">Desulfurivibrio alkaliphilus (strain DSM 19089 / UNIQEM U267 / AHT2)</name>
    <dbReference type="NCBI Taxonomy" id="589865"/>
    <lineage>
        <taxon>Bacteria</taxon>
        <taxon>Pseudomonadati</taxon>
        <taxon>Thermodesulfobacteriota</taxon>
        <taxon>Desulfobulbia</taxon>
        <taxon>Desulfobulbales</taxon>
        <taxon>Desulfobulbaceae</taxon>
        <taxon>Desulfurivibrio</taxon>
    </lineage>
</organism>
<dbReference type="OrthoDB" id="9788090at2"/>
<dbReference type="Gene3D" id="3.40.50.2300">
    <property type="match status" value="1"/>
</dbReference>
<dbReference type="PANTHER" id="PTHR44591">
    <property type="entry name" value="STRESS RESPONSE REGULATOR PROTEIN 1"/>
    <property type="match status" value="1"/>
</dbReference>
<dbReference type="STRING" id="589865.DaAHT2_2513"/>
<protein>
    <submittedName>
        <fullName evidence="4">Response regulator receiver protein</fullName>
    </submittedName>
</protein>
<dbReference type="PANTHER" id="PTHR44591:SF3">
    <property type="entry name" value="RESPONSE REGULATORY DOMAIN-CONTAINING PROTEIN"/>
    <property type="match status" value="1"/>
</dbReference>
<dbReference type="KEGG" id="dak:DaAHT2_2513"/>
<evidence type="ECO:0000313" key="5">
    <source>
        <dbReference type="Proteomes" id="UP000001508"/>
    </source>
</evidence>
<dbReference type="EMBL" id="CP001940">
    <property type="protein sequence ID" value="ADH87177.1"/>
    <property type="molecule type" value="Genomic_DNA"/>
</dbReference>